<feature type="active site" description="Tele-phosphohistidine intermediate" evidence="6 7">
    <location>
        <position position="11"/>
    </location>
</feature>
<feature type="binding site" evidence="6 8">
    <location>
        <begin position="116"/>
        <end position="117"/>
    </location>
    <ligand>
        <name>substrate</name>
    </ligand>
</feature>
<evidence type="ECO:0000256" key="7">
    <source>
        <dbReference type="PIRSR" id="PIRSR613078-1"/>
    </source>
</evidence>
<feature type="binding site" evidence="6 8">
    <location>
        <position position="100"/>
    </location>
    <ligand>
        <name>substrate</name>
    </ligand>
</feature>
<evidence type="ECO:0000256" key="8">
    <source>
        <dbReference type="PIRSR" id="PIRSR613078-2"/>
    </source>
</evidence>
<evidence type="ECO:0000256" key="2">
    <source>
        <dbReference type="ARBA" id="ARBA00006717"/>
    </source>
</evidence>
<dbReference type="InterPro" id="IPR013078">
    <property type="entry name" value="His_Pase_superF_clade-1"/>
</dbReference>
<evidence type="ECO:0000256" key="5">
    <source>
        <dbReference type="ARBA" id="ARBA00023235"/>
    </source>
</evidence>
<dbReference type="Pfam" id="PF00300">
    <property type="entry name" value="His_Phos_1"/>
    <property type="match status" value="2"/>
</dbReference>
<keyword evidence="3 6" id="KW-0312">Gluconeogenesis</keyword>
<feature type="active site" description="Proton donor/acceptor" evidence="6 7">
    <location>
        <position position="89"/>
    </location>
</feature>
<protein>
    <recommendedName>
        <fullName evidence="6 10">2,3-bisphosphoglycerate-dependent phosphoglycerate mutase</fullName>
        <shortName evidence="6">BPG-dependent PGAM</shortName>
        <shortName evidence="6">PGAM</shortName>
        <shortName evidence="6">Phosphoglyceromutase</shortName>
        <shortName evidence="6">dPGM</shortName>
        <ecNumber evidence="6 10">5.4.2.11</ecNumber>
    </recommendedName>
</protein>
<feature type="site" description="Transition state stabilizer" evidence="6 9">
    <location>
        <position position="184"/>
    </location>
</feature>
<feature type="binding site" evidence="6 8">
    <location>
        <position position="62"/>
    </location>
    <ligand>
        <name>substrate</name>
    </ligand>
</feature>
<evidence type="ECO:0000256" key="10">
    <source>
        <dbReference type="RuleBase" id="RU004512"/>
    </source>
</evidence>
<dbReference type="SUPFAM" id="SSF53254">
    <property type="entry name" value="Phosphoglycerate mutase-like"/>
    <property type="match status" value="1"/>
</dbReference>
<feature type="binding site" evidence="6 8">
    <location>
        <begin position="23"/>
        <end position="24"/>
    </location>
    <ligand>
        <name>substrate</name>
    </ligand>
</feature>
<dbReference type="Proteomes" id="UP000593580">
    <property type="component" value="Chromosome"/>
</dbReference>
<organism evidence="11 12">
    <name type="scientific">Sulfurimonas paralvinellae</name>
    <dbReference type="NCBI Taxonomy" id="317658"/>
    <lineage>
        <taxon>Bacteria</taxon>
        <taxon>Pseudomonadati</taxon>
        <taxon>Campylobacterota</taxon>
        <taxon>Epsilonproteobacteria</taxon>
        <taxon>Campylobacterales</taxon>
        <taxon>Sulfurimonadaceae</taxon>
        <taxon>Sulfurimonas</taxon>
    </lineage>
</organism>
<comment type="function">
    <text evidence="6 10">Catalyzes the interconversion of 2-phosphoglycerate and 3-phosphoglycerate.</text>
</comment>
<dbReference type="KEGG" id="spal:FM071_05565"/>
<name>A0A7M1BAJ9_9BACT</name>
<dbReference type="GO" id="GO:0006096">
    <property type="term" value="P:glycolytic process"/>
    <property type="evidence" value="ECO:0007669"/>
    <property type="project" value="UniProtKB-UniRule"/>
</dbReference>
<feature type="binding site" evidence="6 8">
    <location>
        <begin position="89"/>
        <end position="92"/>
    </location>
    <ligand>
        <name>substrate</name>
    </ligand>
</feature>
<evidence type="ECO:0000313" key="12">
    <source>
        <dbReference type="Proteomes" id="UP000593580"/>
    </source>
</evidence>
<dbReference type="UniPathway" id="UPA00109">
    <property type="reaction ID" value="UER00186"/>
</dbReference>
<keyword evidence="5 6" id="KW-0413">Isomerase</keyword>
<proteinExistence type="inferred from homology"/>
<gene>
    <name evidence="6" type="primary">gpmA</name>
    <name evidence="11" type="ORF">FM071_05565</name>
</gene>
<evidence type="ECO:0000256" key="4">
    <source>
        <dbReference type="ARBA" id="ARBA00023152"/>
    </source>
</evidence>
<dbReference type="InterPro" id="IPR005952">
    <property type="entry name" value="Phosphogly_mut1"/>
</dbReference>
<keyword evidence="12" id="KW-1185">Reference proteome</keyword>
<sequence>MKQARLVLVRHGQSVYNKENLFTGWTDVALSPQGEKEAQDVGRLLKKNGIYPDICFTSWLKRAIHTAQIALRELEWEHIDSLRSYKLNERHYGAWQGQNKSKVLQEYGEQQFLAVRRGYDVPPPPLDENDSRVVWRDAKYATFERALLPISESLKDTKKRVVEYFQETIQKELKKDKTVFVSAHGNSLRALVMHLEQISEEDVVKLEIPTGEIIVYTFTTEIQIDKKEILLG</sequence>
<evidence type="ECO:0000256" key="6">
    <source>
        <dbReference type="HAMAP-Rule" id="MF_01039"/>
    </source>
</evidence>
<accession>A0A7M1BAJ9</accession>
<dbReference type="EMBL" id="CP041406">
    <property type="protein sequence ID" value="QOP45782.1"/>
    <property type="molecule type" value="Genomic_DNA"/>
</dbReference>
<dbReference type="PIRSF" id="PIRSF000709">
    <property type="entry name" value="6PFK_2-Ptase"/>
    <property type="match status" value="1"/>
</dbReference>
<reference evidence="11 12" key="1">
    <citation type="submission" date="2019-07" db="EMBL/GenBank/DDBJ databases">
        <title>Sulfurimonas paralvinellae sp. nov., a novel mesophilic, hydrogen- and sulfur-oxidizing chemolithoautotroph within the Epsilonproteo- bacteria isolated from a deep-sea hydrothermal vent polychaete nest, reclassification of Thiomicrospira denitrificans as Sulfurimonas denitrificans comb. nov. and emended description of the genus Sulfurimonas.</title>
        <authorList>
            <person name="Wang S."/>
            <person name="Jiang L."/>
            <person name="Shao Z."/>
        </authorList>
    </citation>
    <scope>NUCLEOTIDE SEQUENCE [LARGE SCALE GENOMIC DNA]</scope>
    <source>
        <strain evidence="11 12">GO25</strain>
    </source>
</reference>
<dbReference type="InterPro" id="IPR029033">
    <property type="entry name" value="His_PPase_superfam"/>
</dbReference>
<dbReference type="FunFam" id="3.40.50.1240:FF:000003">
    <property type="entry name" value="2,3-bisphosphoglycerate-dependent phosphoglycerate mutase"/>
    <property type="match status" value="1"/>
</dbReference>
<comment type="similarity">
    <text evidence="2 6">Belongs to the phosphoglycerate mutase family. BPG-dependent PGAM subfamily.</text>
</comment>
<dbReference type="SMART" id="SM00855">
    <property type="entry name" value="PGAM"/>
    <property type="match status" value="1"/>
</dbReference>
<dbReference type="RefSeq" id="WP_193109707.1">
    <property type="nucleotide sequence ID" value="NZ_CP041406.1"/>
</dbReference>
<keyword evidence="4 6" id="KW-0324">Glycolysis</keyword>
<dbReference type="InterPro" id="IPR001345">
    <property type="entry name" value="PG/BPGM_mutase_AS"/>
</dbReference>
<dbReference type="CDD" id="cd07067">
    <property type="entry name" value="HP_PGM_like"/>
    <property type="match status" value="1"/>
</dbReference>
<comment type="catalytic activity">
    <reaction evidence="1 6 10">
        <text>(2R)-2-phosphoglycerate = (2R)-3-phosphoglycerate</text>
        <dbReference type="Rhea" id="RHEA:15901"/>
        <dbReference type="ChEBI" id="CHEBI:58272"/>
        <dbReference type="ChEBI" id="CHEBI:58289"/>
        <dbReference type="EC" id="5.4.2.11"/>
    </reaction>
</comment>
<dbReference type="AlphaFoldDB" id="A0A7M1BAJ9"/>
<dbReference type="EC" id="5.4.2.11" evidence="6 10"/>
<evidence type="ECO:0000256" key="1">
    <source>
        <dbReference type="ARBA" id="ARBA00000380"/>
    </source>
</evidence>
<dbReference type="PANTHER" id="PTHR11931">
    <property type="entry name" value="PHOSPHOGLYCERATE MUTASE"/>
    <property type="match status" value="1"/>
</dbReference>
<evidence type="ECO:0000256" key="3">
    <source>
        <dbReference type="ARBA" id="ARBA00022432"/>
    </source>
</evidence>
<dbReference type="NCBIfam" id="TIGR01258">
    <property type="entry name" value="pgm_1"/>
    <property type="match status" value="1"/>
</dbReference>
<dbReference type="GO" id="GO:0006094">
    <property type="term" value="P:gluconeogenesis"/>
    <property type="evidence" value="ECO:0007669"/>
    <property type="project" value="UniProtKB-UniRule"/>
</dbReference>
<feature type="binding site" evidence="6 8">
    <location>
        <begin position="185"/>
        <end position="186"/>
    </location>
    <ligand>
        <name>substrate</name>
    </ligand>
</feature>
<dbReference type="HAMAP" id="MF_01039">
    <property type="entry name" value="PGAM_GpmA"/>
    <property type="match status" value="1"/>
</dbReference>
<comment type="pathway">
    <text evidence="6 10">Carbohydrate degradation; glycolysis; pyruvate from D-glyceraldehyde 3-phosphate: step 3/5.</text>
</comment>
<dbReference type="PROSITE" id="PS00175">
    <property type="entry name" value="PG_MUTASE"/>
    <property type="match status" value="1"/>
</dbReference>
<evidence type="ECO:0000313" key="11">
    <source>
        <dbReference type="EMBL" id="QOP45782.1"/>
    </source>
</evidence>
<feature type="binding site" evidence="6 8">
    <location>
        <begin position="10"/>
        <end position="17"/>
    </location>
    <ligand>
        <name>substrate</name>
    </ligand>
</feature>
<dbReference type="Gene3D" id="3.40.50.1240">
    <property type="entry name" value="Phosphoglycerate mutase-like"/>
    <property type="match status" value="1"/>
</dbReference>
<evidence type="ECO:0000256" key="9">
    <source>
        <dbReference type="PIRSR" id="PIRSR613078-3"/>
    </source>
</evidence>
<dbReference type="GO" id="GO:0004619">
    <property type="term" value="F:phosphoglycerate mutase activity"/>
    <property type="evidence" value="ECO:0007669"/>
    <property type="project" value="UniProtKB-UniRule"/>
</dbReference>